<dbReference type="Pfam" id="PF15795">
    <property type="entry name" value="Spec3"/>
    <property type="match status" value="1"/>
</dbReference>
<dbReference type="EMBL" id="GBRD01009629">
    <property type="protein sequence ID" value="JAG56195.1"/>
    <property type="molecule type" value="Transcribed_RNA"/>
</dbReference>
<keyword evidence="4 6" id="KW-0472">Membrane</keyword>
<organism evidence="7">
    <name type="scientific">Lygus hesperus</name>
    <name type="common">Western plant bug</name>
    <dbReference type="NCBI Taxonomy" id="30085"/>
    <lineage>
        <taxon>Eukaryota</taxon>
        <taxon>Metazoa</taxon>
        <taxon>Ecdysozoa</taxon>
        <taxon>Arthropoda</taxon>
        <taxon>Hexapoda</taxon>
        <taxon>Insecta</taxon>
        <taxon>Pterygota</taxon>
        <taxon>Neoptera</taxon>
        <taxon>Paraneoptera</taxon>
        <taxon>Hemiptera</taxon>
        <taxon>Heteroptera</taxon>
        <taxon>Panheteroptera</taxon>
        <taxon>Cimicomorpha</taxon>
        <taxon>Miridae</taxon>
        <taxon>Mirini</taxon>
        <taxon>Lygus</taxon>
    </lineage>
</organism>
<dbReference type="PANTHER" id="PTHR21676:SF6">
    <property type="entry name" value="PROTEIN STUM"/>
    <property type="match status" value="1"/>
</dbReference>
<feature type="transmembrane region" description="Helical" evidence="6">
    <location>
        <begin position="716"/>
        <end position="733"/>
    </location>
</feature>
<evidence type="ECO:0000256" key="2">
    <source>
        <dbReference type="ARBA" id="ARBA00022692"/>
    </source>
</evidence>
<dbReference type="PANTHER" id="PTHR21676">
    <property type="entry name" value="PROTEIN STUM"/>
    <property type="match status" value="1"/>
</dbReference>
<feature type="compositionally biased region" description="Pro residues" evidence="5">
    <location>
        <begin position="11"/>
        <end position="23"/>
    </location>
</feature>
<evidence type="ECO:0000256" key="4">
    <source>
        <dbReference type="ARBA" id="ARBA00023136"/>
    </source>
</evidence>
<dbReference type="InterPro" id="IPR026673">
    <property type="entry name" value="SPEC3/Stum"/>
</dbReference>
<feature type="compositionally biased region" description="Basic and acidic residues" evidence="5">
    <location>
        <begin position="763"/>
        <end position="772"/>
    </location>
</feature>
<evidence type="ECO:0000256" key="6">
    <source>
        <dbReference type="SAM" id="Phobius"/>
    </source>
</evidence>
<feature type="compositionally biased region" description="Low complexity" evidence="5">
    <location>
        <begin position="182"/>
        <end position="196"/>
    </location>
</feature>
<feature type="compositionally biased region" description="Polar residues" evidence="5">
    <location>
        <begin position="120"/>
        <end position="139"/>
    </location>
</feature>
<evidence type="ECO:0000256" key="3">
    <source>
        <dbReference type="ARBA" id="ARBA00022989"/>
    </source>
</evidence>
<evidence type="ECO:0000256" key="5">
    <source>
        <dbReference type="SAM" id="MobiDB-lite"/>
    </source>
</evidence>
<dbReference type="GO" id="GO:0050954">
    <property type="term" value="P:sensory perception of mechanical stimulus"/>
    <property type="evidence" value="ECO:0007669"/>
    <property type="project" value="TreeGrafter"/>
</dbReference>
<accession>A0A0K8STK1</accession>
<reference evidence="7" key="1">
    <citation type="submission" date="2014-09" db="EMBL/GenBank/DDBJ databases">
        <authorList>
            <person name="Magalhaes I.L.F."/>
            <person name="Oliveira U."/>
            <person name="Santos F.R."/>
            <person name="Vidigal T.H.D.A."/>
            <person name="Brescovit A.D."/>
            <person name="Santos A.J."/>
        </authorList>
    </citation>
    <scope>NUCLEOTIDE SEQUENCE</scope>
</reference>
<sequence length="772" mass="81783">MEGQAFTVLPPLSPRVPPPPPTPASNRIAPRAVAHKEPSAFVILGEIKIPDGPTGAANSGVATSGRVSPFRGSGFRAPSPPSSKIPVAAGKSAPTSPVRKAGNNKLTTTNGKPAVGQGKSAPTTPKKTNKSNNINSGTTTRKRGESPLKVPLSKVSTVPTVKEPLNNKRVTSKPPVPKSPRRPGINNGNTVNNGITLKPPQPIKRSTGDGKPAPAARTRLNNKPVSTEVKAGSVTKERFSNNNNPPKPAARKTLGKNAENDPNVRKSRRDMKAPEVNNNNQDSKEEEMNRKNADEGTKSTLVNVGNDEILNKVVTVTETVPEIHKLNIEINHPGGDEGPDSITVVELITPDDDDDLLPSPKAPLAHSESPSPHRLTPNSAVEANGSLPVEAKVLDETRTGSPNVEKIRNGMTVLRAVKGSAGSGVANHVGSAAGGGDSSEDVVEETKSTVEEPAEVESEAGNHTVTFSSPEIHPVSPRVPPKKGNLRDRLRERMCGCCQRPGSGKLSRSEAATNKKNEAQGPPQKWYSKLCKWKKEPPPPRLAQPMKAKGESFMSKLNCCKRKGKMSTRKPPPAPSRASSWRKLFCLDRACCAKCCARKTAPAEPPQGANRMEMKRSSSVAVPPKPTGLPKLDAALVEHTSVMKGAIPVLPICLAWMCLILNIVIPGSGTIISGLLCMCFGKPRFSVNDSGVARLGSLCVNLIVGISQIFTILFCLVGWGWSIWWGVIMIKVARKNRRIKIAEKATAAAGAAAPAPAATNQNHDVERGGGGG</sequence>
<feature type="region of interest" description="Disordered" evidence="5">
    <location>
        <begin position="465"/>
        <end position="485"/>
    </location>
</feature>
<dbReference type="GO" id="GO:0019230">
    <property type="term" value="P:proprioception"/>
    <property type="evidence" value="ECO:0007669"/>
    <property type="project" value="TreeGrafter"/>
</dbReference>
<protein>
    <recommendedName>
        <fullName evidence="8">Protein SPEC3</fullName>
    </recommendedName>
</protein>
<proteinExistence type="predicted"/>
<feature type="region of interest" description="Disordered" evidence="5">
    <location>
        <begin position="604"/>
        <end position="623"/>
    </location>
</feature>
<dbReference type="GO" id="GO:0071683">
    <property type="term" value="C:sensory dendrite"/>
    <property type="evidence" value="ECO:0007669"/>
    <property type="project" value="TreeGrafter"/>
</dbReference>
<dbReference type="GO" id="GO:0042330">
    <property type="term" value="P:taxis"/>
    <property type="evidence" value="ECO:0007669"/>
    <property type="project" value="TreeGrafter"/>
</dbReference>
<feature type="region of interest" description="Disordered" evidence="5">
    <location>
        <begin position="750"/>
        <end position="772"/>
    </location>
</feature>
<evidence type="ECO:0000313" key="7">
    <source>
        <dbReference type="EMBL" id="JAG56195.1"/>
    </source>
</evidence>
<name>A0A0K8STK1_LYGHE</name>
<dbReference type="GO" id="GO:0016020">
    <property type="term" value="C:membrane"/>
    <property type="evidence" value="ECO:0007669"/>
    <property type="project" value="UniProtKB-SubCell"/>
</dbReference>
<feature type="region of interest" description="Disordered" evidence="5">
    <location>
        <begin position="49"/>
        <end position="301"/>
    </location>
</feature>
<keyword evidence="2 6" id="KW-0812">Transmembrane</keyword>
<dbReference type="AlphaFoldDB" id="A0A0K8STK1"/>
<feature type="region of interest" description="Disordered" evidence="5">
    <location>
        <begin position="1"/>
        <end position="28"/>
    </location>
</feature>
<evidence type="ECO:0000256" key="1">
    <source>
        <dbReference type="ARBA" id="ARBA00004141"/>
    </source>
</evidence>
<feature type="compositionally biased region" description="Low complexity" evidence="5">
    <location>
        <begin position="750"/>
        <end position="759"/>
    </location>
</feature>
<feature type="region of interest" description="Disordered" evidence="5">
    <location>
        <begin position="350"/>
        <end position="388"/>
    </location>
</feature>
<feature type="compositionally biased region" description="Basic and acidic residues" evidence="5">
    <location>
        <begin position="282"/>
        <end position="297"/>
    </location>
</feature>
<feature type="compositionally biased region" description="Polar residues" evidence="5">
    <location>
        <begin position="56"/>
        <end position="66"/>
    </location>
</feature>
<comment type="subcellular location">
    <subcellularLocation>
        <location evidence="1">Membrane</location>
        <topology evidence="1">Multi-pass membrane protein</topology>
    </subcellularLocation>
</comment>
<keyword evidence="3 6" id="KW-1133">Transmembrane helix</keyword>
<evidence type="ECO:0008006" key="8">
    <source>
        <dbReference type="Google" id="ProtNLM"/>
    </source>
</evidence>
<feature type="region of interest" description="Disordered" evidence="5">
    <location>
        <begin position="501"/>
        <end position="523"/>
    </location>
</feature>